<organism evidence="2 3">
    <name type="scientific">Anisodus acutangulus</name>
    <dbReference type="NCBI Taxonomy" id="402998"/>
    <lineage>
        <taxon>Eukaryota</taxon>
        <taxon>Viridiplantae</taxon>
        <taxon>Streptophyta</taxon>
        <taxon>Embryophyta</taxon>
        <taxon>Tracheophyta</taxon>
        <taxon>Spermatophyta</taxon>
        <taxon>Magnoliopsida</taxon>
        <taxon>eudicotyledons</taxon>
        <taxon>Gunneridae</taxon>
        <taxon>Pentapetalae</taxon>
        <taxon>asterids</taxon>
        <taxon>lamiids</taxon>
        <taxon>Solanales</taxon>
        <taxon>Solanaceae</taxon>
        <taxon>Solanoideae</taxon>
        <taxon>Hyoscyameae</taxon>
        <taxon>Anisodus</taxon>
    </lineage>
</organism>
<proteinExistence type="predicted"/>
<protein>
    <submittedName>
        <fullName evidence="2">Uncharacterized protein</fullName>
    </submittedName>
</protein>
<name>A0A9Q1M0M2_9SOLA</name>
<gene>
    <name evidence="2" type="ORF">K7X08_032939</name>
</gene>
<dbReference type="AlphaFoldDB" id="A0A9Q1M0M2"/>
<dbReference type="OrthoDB" id="10541195at2759"/>
<feature type="region of interest" description="Disordered" evidence="1">
    <location>
        <begin position="31"/>
        <end position="50"/>
    </location>
</feature>
<accession>A0A9Q1M0M2</accession>
<feature type="region of interest" description="Disordered" evidence="1">
    <location>
        <begin position="60"/>
        <end position="87"/>
    </location>
</feature>
<evidence type="ECO:0000313" key="3">
    <source>
        <dbReference type="Proteomes" id="UP001152561"/>
    </source>
</evidence>
<comment type="caution">
    <text evidence="2">The sequence shown here is derived from an EMBL/GenBank/DDBJ whole genome shotgun (WGS) entry which is preliminary data.</text>
</comment>
<reference evidence="3" key="1">
    <citation type="journal article" date="2023" name="Proc. Natl. Acad. Sci. U.S.A.">
        <title>Genomic and structural basis for evolution of tropane alkaloid biosynthesis.</title>
        <authorList>
            <person name="Wanga Y.-J."/>
            <person name="Taina T."/>
            <person name="Yua J.-Y."/>
            <person name="Lia J."/>
            <person name="Xua B."/>
            <person name="Chenc J."/>
            <person name="D'Auriad J.C."/>
            <person name="Huanga J.-P."/>
            <person name="Huanga S.-X."/>
        </authorList>
    </citation>
    <scope>NUCLEOTIDE SEQUENCE [LARGE SCALE GENOMIC DNA]</scope>
    <source>
        <strain evidence="3">cv. KIB-2019</strain>
    </source>
</reference>
<feature type="compositionally biased region" description="Polar residues" evidence="1">
    <location>
        <begin position="65"/>
        <end position="75"/>
    </location>
</feature>
<feature type="compositionally biased region" description="Low complexity" evidence="1">
    <location>
        <begin position="36"/>
        <end position="47"/>
    </location>
</feature>
<sequence>MVIVILMTSNVYTKQGTDTPTAASNSKFVKSSFSDTTNTGNGNPTNGKPFSSFWFLDNTNKDSRQSQAPNNSSLITRPAYPSGLPEEKRGAANNLVLLSRPPKAARLNDGISIALPDASVSQTLINKLVRWSFPRTFSLPCCNKY</sequence>
<keyword evidence="3" id="KW-1185">Reference proteome</keyword>
<evidence type="ECO:0000256" key="1">
    <source>
        <dbReference type="SAM" id="MobiDB-lite"/>
    </source>
</evidence>
<evidence type="ECO:0000313" key="2">
    <source>
        <dbReference type="EMBL" id="KAJ8549232.1"/>
    </source>
</evidence>
<dbReference type="Proteomes" id="UP001152561">
    <property type="component" value="Unassembled WGS sequence"/>
</dbReference>
<dbReference type="EMBL" id="JAJAGQ010000011">
    <property type="protein sequence ID" value="KAJ8549232.1"/>
    <property type="molecule type" value="Genomic_DNA"/>
</dbReference>